<name>A0A0B6RX26_BURPL</name>
<dbReference type="GO" id="GO:0030288">
    <property type="term" value="C:outer membrane-bounded periplasmic space"/>
    <property type="evidence" value="ECO:0007669"/>
    <property type="project" value="TreeGrafter"/>
</dbReference>
<dbReference type="SUPFAM" id="SSF53850">
    <property type="entry name" value="Periplasmic binding protein-like II"/>
    <property type="match status" value="1"/>
</dbReference>
<sequence>MHAGRALAGRLRHLARRAPSSVPSVPVRRPAVIPRPSSRHARLGALRRATASAALAAVAALAAFAPASAQAEETAICYNCPPEWADWAAQLAAIRQATGIRVPADDKNSGQAIAQLIAEQKSPVADVVYLGVSSAIQARQRGLIEPYKPAHWDQIPPNLKDPQGYWFAIHSGTLGFFVNQDALDGRPVPRSWADLLKPEYKGMVGYLDPSSAFVGYAGAVAVNQALGGSLDDFRPALDWFRKLRANRPIVPKQTAYARVLSGEIPILIDYDFDAYRARYKDHANVAFVIPAEGTISVPYVMSLVKHAPHAANGRKVLDFVLSDAGQKLWAAAWLRPVRPQALAPDIASKFLPASDYARARPVDFGKMAAGQQAFGQQYLQALP</sequence>
<proteinExistence type="predicted"/>
<accession>A0A0B6RX26</accession>
<reference evidence="2 3" key="2">
    <citation type="journal article" date="2016" name="Appl. Microbiol. Biotechnol.">
        <title>Mutations improving production and secretion of extracellular lipase by Burkholderia glumae PG1.</title>
        <authorList>
            <person name="Knapp A."/>
            <person name="Voget S."/>
            <person name="Gao R."/>
            <person name="Zaburannyi N."/>
            <person name="Krysciak D."/>
            <person name="Breuer M."/>
            <person name="Hauer B."/>
            <person name="Streit W.R."/>
            <person name="Muller R."/>
            <person name="Daniel R."/>
            <person name="Jaeger K.E."/>
        </authorList>
    </citation>
    <scope>NUCLEOTIDE SEQUENCE [LARGE SCALE GENOMIC DNA]</scope>
    <source>
        <strain evidence="2 3">PG1</strain>
    </source>
</reference>
<dbReference type="PANTHER" id="PTHR30006">
    <property type="entry name" value="THIAMINE-BINDING PERIPLASMIC PROTEIN-RELATED"/>
    <property type="match status" value="1"/>
</dbReference>
<protein>
    <submittedName>
        <fullName evidence="2">ABC transporter, substrate binding protein</fullName>
    </submittedName>
</protein>
<dbReference type="CDD" id="cd13549">
    <property type="entry name" value="PBP2_Fbp_like_3"/>
    <property type="match status" value="1"/>
</dbReference>
<dbReference type="HOGENOM" id="CLU_026974_3_0_4"/>
<organism evidence="2 3">
    <name type="scientific">Burkholderia plantarii</name>
    <dbReference type="NCBI Taxonomy" id="41899"/>
    <lineage>
        <taxon>Bacteria</taxon>
        <taxon>Pseudomonadati</taxon>
        <taxon>Pseudomonadota</taxon>
        <taxon>Betaproteobacteria</taxon>
        <taxon>Burkholderiales</taxon>
        <taxon>Burkholderiaceae</taxon>
        <taxon>Burkholderia</taxon>
    </lineage>
</organism>
<dbReference type="KEGG" id="bgp:BGL_1c10860"/>
<dbReference type="AlphaFoldDB" id="A0A0B6RX26"/>
<dbReference type="Gene3D" id="3.40.190.10">
    <property type="entry name" value="Periplasmic binding protein-like II"/>
    <property type="match status" value="2"/>
</dbReference>
<keyword evidence="1" id="KW-0732">Signal</keyword>
<dbReference type="GO" id="GO:0015888">
    <property type="term" value="P:thiamine transport"/>
    <property type="evidence" value="ECO:0007669"/>
    <property type="project" value="TreeGrafter"/>
</dbReference>
<dbReference type="GO" id="GO:0030975">
    <property type="term" value="F:thiamine binding"/>
    <property type="evidence" value="ECO:0007669"/>
    <property type="project" value="TreeGrafter"/>
</dbReference>
<reference evidence="3" key="1">
    <citation type="submission" date="2011-03" db="EMBL/GenBank/DDBJ databases">
        <authorList>
            <person name="Voget S."/>
            <person name="Streit W.R."/>
            <person name="Jaeger K.E."/>
            <person name="Daniel R."/>
        </authorList>
    </citation>
    <scope>NUCLEOTIDE SEQUENCE [LARGE SCALE GENOMIC DNA]</scope>
    <source>
        <strain evidence="3">PG1</strain>
    </source>
</reference>
<dbReference type="EMBL" id="CP002580">
    <property type="protein sequence ID" value="AJK45610.1"/>
    <property type="molecule type" value="Genomic_DNA"/>
</dbReference>
<evidence type="ECO:0000313" key="2">
    <source>
        <dbReference type="EMBL" id="AJK45610.1"/>
    </source>
</evidence>
<dbReference type="GO" id="GO:0030976">
    <property type="term" value="F:thiamine pyrophosphate binding"/>
    <property type="evidence" value="ECO:0007669"/>
    <property type="project" value="TreeGrafter"/>
</dbReference>
<evidence type="ECO:0000313" key="3">
    <source>
        <dbReference type="Proteomes" id="UP000031838"/>
    </source>
</evidence>
<dbReference type="Pfam" id="PF13343">
    <property type="entry name" value="SBP_bac_6"/>
    <property type="match status" value="1"/>
</dbReference>
<dbReference type="Proteomes" id="UP000031838">
    <property type="component" value="Chromosome 1"/>
</dbReference>
<gene>
    <name evidence="2" type="ORF">BGL_1c10860</name>
</gene>
<dbReference type="PANTHER" id="PTHR30006:SF2">
    <property type="entry name" value="ABC TRANSPORTER SUBSTRATE-BINDING PROTEIN"/>
    <property type="match status" value="1"/>
</dbReference>
<keyword evidence="3" id="KW-1185">Reference proteome</keyword>
<evidence type="ECO:0000256" key="1">
    <source>
        <dbReference type="ARBA" id="ARBA00022729"/>
    </source>
</evidence>